<dbReference type="Proteomes" id="UP001161697">
    <property type="component" value="Unassembled WGS sequence"/>
</dbReference>
<organism evidence="1 2">
    <name type="scientific">Ectopseudomonas oleovorans</name>
    <name type="common">Pseudomonas oleovorans</name>
    <dbReference type="NCBI Taxonomy" id="301"/>
    <lineage>
        <taxon>Bacteria</taxon>
        <taxon>Pseudomonadati</taxon>
        <taxon>Pseudomonadota</taxon>
        <taxon>Gammaproteobacteria</taxon>
        <taxon>Pseudomonadales</taxon>
        <taxon>Pseudomonadaceae</taxon>
        <taxon>Ectopseudomonas</taxon>
    </lineage>
</organism>
<dbReference type="EMBL" id="JAOCJE010000002">
    <property type="protein sequence ID" value="MDH1341884.1"/>
    <property type="molecule type" value="Genomic_DNA"/>
</dbReference>
<comment type="caution">
    <text evidence="1">The sequence shown here is derived from an EMBL/GenBank/DDBJ whole genome shotgun (WGS) entry which is preliminary data.</text>
</comment>
<evidence type="ECO:0000313" key="1">
    <source>
        <dbReference type="EMBL" id="MDH1341884.1"/>
    </source>
</evidence>
<name>A0AA42U0M6_ECTOL</name>
<accession>A0AA42U0M6</accession>
<dbReference type="AlphaFoldDB" id="A0AA42U0M6"/>
<dbReference type="RefSeq" id="WP_278326524.1">
    <property type="nucleotide sequence ID" value="NZ_CP104579.1"/>
</dbReference>
<reference evidence="1" key="1">
    <citation type="submission" date="2022-09" db="EMBL/GenBank/DDBJ databases">
        <title>Intensive care unit water sources are persistently colonized with multi-drug resistant bacteria and are the site of extensive horizontal gene transfer of antibiotic resistance genes.</title>
        <authorList>
            <person name="Diorio-Toth L."/>
        </authorList>
    </citation>
    <scope>NUCLEOTIDE SEQUENCE</scope>
    <source>
        <strain evidence="1">GD03704</strain>
    </source>
</reference>
<proteinExistence type="predicted"/>
<evidence type="ECO:0000313" key="2">
    <source>
        <dbReference type="Proteomes" id="UP001161697"/>
    </source>
</evidence>
<protein>
    <submittedName>
        <fullName evidence="1">Uncharacterized protein</fullName>
    </submittedName>
</protein>
<sequence>MANQMPDQKRVEDESARYLAEMSATQRTRLEHYARSKGITTEQAVTQIVTEFLAAEASH</sequence>
<gene>
    <name evidence="1" type="ORF">N5J11_22525</name>
</gene>